<gene>
    <name evidence="2" type="ORF">BJ986_000344</name>
</gene>
<dbReference type="InterPro" id="IPR029058">
    <property type="entry name" value="AB_hydrolase_fold"/>
</dbReference>
<keyword evidence="3" id="KW-1185">Reference proteome</keyword>
<feature type="region of interest" description="Disordered" evidence="1">
    <location>
        <begin position="272"/>
        <end position="291"/>
    </location>
</feature>
<comment type="caution">
    <text evidence="2">The sequence shown here is derived from an EMBL/GenBank/DDBJ whole genome shotgun (WGS) entry which is preliminary data.</text>
</comment>
<evidence type="ECO:0000313" key="2">
    <source>
        <dbReference type="EMBL" id="NYG05857.1"/>
    </source>
</evidence>
<name>A0A852W9H2_9MICO</name>
<dbReference type="RefSeq" id="WP_179420425.1">
    <property type="nucleotide sequence ID" value="NZ_JACCAB010000001.1"/>
</dbReference>
<dbReference type="Gene3D" id="3.40.50.1820">
    <property type="entry name" value="alpha/beta hydrolase"/>
    <property type="match status" value="1"/>
</dbReference>
<reference evidence="2 3" key="1">
    <citation type="submission" date="2020-07" db="EMBL/GenBank/DDBJ databases">
        <title>Sequencing the genomes of 1000 actinobacteria strains.</title>
        <authorList>
            <person name="Klenk H.-P."/>
        </authorList>
    </citation>
    <scope>NUCLEOTIDE SEQUENCE [LARGE SCALE GENOMIC DNA]</scope>
    <source>
        <strain evidence="2 3">DSM 23987</strain>
    </source>
</reference>
<dbReference type="Proteomes" id="UP000573599">
    <property type="component" value="Unassembled WGS sequence"/>
</dbReference>
<dbReference type="EMBL" id="JACCAB010000001">
    <property type="protein sequence ID" value="NYG05857.1"/>
    <property type="molecule type" value="Genomic_DNA"/>
</dbReference>
<evidence type="ECO:0000313" key="3">
    <source>
        <dbReference type="Proteomes" id="UP000573599"/>
    </source>
</evidence>
<accession>A0A852W9H2</accession>
<dbReference type="AlphaFoldDB" id="A0A852W9H2"/>
<proteinExistence type="predicted"/>
<sequence>MTAFDRAAAPGPRRPSSLLLLSEPLRSVLDLGALTVSAPQLARAPRGDGHRVLVIPGLLASDASTLVLRRFLDRLGYRTAGWGLGVNTGPTSRVVRKLPLRLRELAGQPTAGPEGPEGADGREAGSTVSVIGWSLGGIFARALAVRSPELVRQVITLGSPYASTVSGQTHADAAYRMLSRRHAGDAAGRGPDVTTPLTVPTTSVYSRMDGIVSWRVCREDVGERRESIAVPASHLGFGHSPTALWVVADRLAQDPGDWRPFVPPRHLRGLFTVDSHLSPPGRAGTGRGARP</sequence>
<dbReference type="SUPFAM" id="SSF53474">
    <property type="entry name" value="alpha/beta-Hydrolases"/>
    <property type="match status" value="1"/>
</dbReference>
<protein>
    <submittedName>
        <fullName evidence="2">Pimeloyl-ACP methyl ester carboxylesterase</fullName>
    </submittedName>
</protein>
<organism evidence="2 3">
    <name type="scientific">Pedococcus badiiscoriae</name>
    <dbReference type="NCBI Taxonomy" id="642776"/>
    <lineage>
        <taxon>Bacteria</taxon>
        <taxon>Bacillati</taxon>
        <taxon>Actinomycetota</taxon>
        <taxon>Actinomycetes</taxon>
        <taxon>Micrococcales</taxon>
        <taxon>Intrasporangiaceae</taxon>
        <taxon>Pedococcus</taxon>
    </lineage>
</organism>
<evidence type="ECO:0000256" key="1">
    <source>
        <dbReference type="SAM" id="MobiDB-lite"/>
    </source>
</evidence>